<dbReference type="PROSITE" id="PS50897">
    <property type="entry name" value="CTLH"/>
    <property type="match status" value="1"/>
</dbReference>
<dbReference type="InterPro" id="IPR050618">
    <property type="entry name" value="Ubq-SigPath_Reg"/>
</dbReference>
<reference evidence="2 3" key="1">
    <citation type="journal article" date="2011" name="Proc. Natl. Acad. Sci. U.S.A.">
        <title>Comparative genomics of xylose-fermenting fungi for enhanced biofuel production.</title>
        <authorList>
            <person name="Wohlbach D.J."/>
            <person name="Kuo A."/>
            <person name="Sato T.K."/>
            <person name="Potts K.M."/>
            <person name="Salamov A.A."/>
            <person name="LaButti K.M."/>
            <person name="Sun H."/>
            <person name="Clum A."/>
            <person name="Pangilinan J.L."/>
            <person name="Lindquist E.A."/>
            <person name="Lucas S."/>
            <person name="Lapidus A."/>
            <person name="Jin M."/>
            <person name="Gunawan C."/>
            <person name="Balan V."/>
            <person name="Dale B.E."/>
            <person name="Jeffries T.W."/>
            <person name="Zinkel R."/>
            <person name="Barry K.W."/>
            <person name="Grigoriev I.V."/>
            <person name="Gasch A.P."/>
        </authorList>
    </citation>
    <scope>NUCLEOTIDE SEQUENCE [LARGE SCALE GENOMIC DNA]</scope>
    <source>
        <strain evidence="3">NRRL Y-27907 / 11-Y1</strain>
    </source>
</reference>
<dbReference type="GeneID" id="18872619"/>
<evidence type="ECO:0000259" key="1">
    <source>
        <dbReference type="PROSITE" id="PS50897"/>
    </source>
</evidence>
<dbReference type="PROSITE" id="PS50896">
    <property type="entry name" value="LISH"/>
    <property type="match status" value="1"/>
</dbReference>
<name>G3AE56_SPAPN</name>
<dbReference type="InterPro" id="IPR006594">
    <property type="entry name" value="LisH"/>
</dbReference>
<dbReference type="InterPro" id="IPR024964">
    <property type="entry name" value="CTLH/CRA"/>
</dbReference>
<dbReference type="Proteomes" id="UP000000709">
    <property type="component" value="Unassembled WGS sequence"/>
</dbReference>
<accession>G3AE56</accession>
<dbReference type="EMBL" id="GL996499">
    <property type="protein sequence ID" value="EGW35590.1"/>
    <property type="molecule type" value="Genomic_DNA"/>
</dbReference>
<dbReference type="RefSeq" id="XP_007373002.1">
    <property type="nucleotide sequence ID" value="XM_007372940.1"/>
</dbReference>
<dbReference type="PANTHER" id="PTHR12864">
    <property type="entry name" value="RAN BINDING PROTEIN 9-RELATED"/>
    <property type="match status" value="1"/>
</dbReference>
<gene>
    <name evidence="2" type="ORF">SPAPADRAFT_58809</name>
</gene>
<organism evidence="3">
    <name type="scientific">Spathaspora passalidarum (strain NRRL Y-27907 / 11-Y1)</name>
    <dbReference type="NCBI Taxonomy" id="619300"/>
    <lineage>
        <taxon>Eukaryota</taxon>
        <taxon>Fungi</taxon>
        <taxon>Dikarya</taxon>
        <taxon>Ascomycota</taxon>
        <taxon>Saccharomycotina</taxon>
        <taxon>Pichiomycetes</taxon>
        <taxon>Debaryomycetaceae</taxon>
        <taxon>Spathaspora</taxon>
    </lineage>
</organism>
<proteinExistence type="predicted"/>
<dbReference type="InterPro" id="IPR013144">
    <property type="entry name" value="CRA_dom"/>
</dbReference>
<dbReference type="SMART" id="SM00757">
    <property type="entry name" value="CRA"/>
    <property type="match status" value="1"/>
</dbReference>
<dbReference type="eggNOG" id="KOG2659">
    <property type="taxonomic scope" value="Eukaryota"/>
</dbReference>
<dbReference type="OrthoDB" id="2415936at2759"/>
<dbReference type="STRING" id="619300.G3AE56"/>
<dbReference type="InParanoid" id="G3AE56"/>
<dbReference type="HOGENOM" id="CLU_961591_0_0_1"/>
<dbReference type="AlphaFoldDB" id="G3AE56"/>
<feature type="domain" description="CTLH" evidence="1">
    <location>
        <begin position="112"/>
        <end position="169"/>
    </location>
</feature>
<protein>
    <recommendedName>
        <fullName evidence="1">CTLH domain-containing protein</fullName>
    </recommendedName>
</protein>
<feature type="non-terminal residue" evidence="2">
    <location>
        <position position="290"/>
    </location>
</feature>
<dbReference type="FunCoup" id="G3AE56">
    <property type="interactions" value="335"/>
</dbReference>
<dbReference type="SMART" id="SM00667">
    <property type="entry name" value="LisH"/>
    <property type="match status" value="1"/>
</dbReference>
<sequence>MTNISKDKIDQLILNYFIQEGYQEAAISFSKELNIDITKNAPPVHNTARSTVKENSFINQLGRINKLDENEFSDVAIDYFNREESTPMVKTASLGTKLDHMGGSKLIAGYSTIIPRQEIKLLILKGSITEAIKKISEHFPTILDLNNLLHFKLLRLNLVEMIRNHKLTKNMNQDERQFLDEILTFVRENLINKVSNSFKLLKELEITMSLLCFNFDPNVPNIEDQKDLPQELRNLFNLSLRNQCYRLVNKAILNLYDFDDEENKFETIANNNEDQWKKDNMQIYKGPKFF</sequence>
<dbReference type="OMA" id="SLRNQCY"/>
<dbReference type="Pfam" id="PF08513">
    <property type="entry name" value="LisH"/>
    <property type="match status" value="1"/>
</dbReference>
<keyword evidence="3" id="KW-1185">Reference proteome</keyword>
<evidence type="ECO:0000313" key="3">
    <source>
        <dbReference type="Proteomes" id="UP000000709"/>
    </source>
</evidence>
<dbReference type="SMART" id="SM00668">
    <property type="entry name" value="CTLH"/>
    <property type="match status" value="1"/>
</dbReference>
<dbReference type="Pfam" id="PF10607">
    <property type="entry name" value="CTLH"/>
    <property type="match status" value="1"/>
</dbReference>
<dbReference type="InterPro" id="IPR006595">
    <property type="entry name" value="CTLH_C"/>
</dbReference>
<evidence type="ECO:0000313" key="2">
    <source>
        <dbReference type="EMBL" id="EGW35590.1"/>
    </source>
</evidence>
<dbReference type="KEGG" id="spaa:SPAPADRAFT_58809"/>